<dbReference type="EMBL" id="LDRX01000056">
    <property type="protein sequence ID" value="KTS82016.1"/>
    <property type="molecule type" value="Genomic_DNA"/>
</dbReference>
<evidence type="ECO:0000313" key="1">
    <source>
        <dbReference type="EMBL" id="KTS82016.1"/>
    </source>
</evidence>
<gene>
    <name evidence="1" type="ORF">NS115_13380</name>
</gene>
<sequence>MHIVINQEEYVFQKGIRDDHKIKTSFNELAKQSFGFDFEAWFQLGDWEDRYIPYVLLDEDVVANVSVSLMDFDVSGEKKKYIQIGTVMTDANYRNQGLSRFLVEQALKDWHGNCDGIYLFGNDSVRDFYPKFGFASAPEYQYSRKAPNSLDIRIEKLNTEEMSDLQLLKMKSADFNPYSLFSAENNEWLVLFYSTLFFKDKFWHIPQYDTIVVADFEGDTMNCYDIFGAGDISLDEILGAVMKKDTKKVVFGFTPKEQDGCEISVLKQEDTTLFYMTKHPNRCNENPLMFPILSRA</sequence>
<reference evidence="1 2" key="1">
    <citation type="journal article" date="2016" name="Front. Microbiol.">
        <title>Genomic Resource of Rice Seed Associated Bacteria.</title>
        <authorList>
            <person name="Midha S."/>
            <person name="Bansal K."/>
            <person name="Sharma S."/>
            <person name="Kumar N."/>
            <person name="Patil P.P."/>
            <person name="Chaudhry V."/>
            <person name="Patil P.B."/>
        </authorList>
    </citation>
    <scope>NUCLEOTIDE SEQUENCE [LARGE SCALE GENOMIC DNA]</scope>
    <source>
        <strain evidence="1 2">NS115</strain>
    </source>
</reference>
<name>A0ACC4ZU21_9BACL</name>
<accession>A0ACC4ZU21</accession>
<dbReference type="Proteomes" id="UP000074866">
    <property type="component" value="Unassembled WGS sequence"/>
</dbReference>
<protein>
    <submittedName>
        <fullName evidence="1">GNAT family acetyltransferase</fullName>
    </submittedName>
</protein>
<evidence type="ECO:0000313" key="2">
    <source>
        <dbReference type="Proteomes" id="UP000074866"/>
    </source>
</evidence>
<comment type="caution">
    <text evidence="1">The sequence shown here is derived from an EMBL/GenBank/DDBJ whole genome shotgun (WGS) entry which is preliminary data.</text>
</comment>
<proteinExistence type="predicted"/>
<keyword evidence="2" id="KW-1185">Reference proteome</keyword>
<organism evidence="1 2">
    <name type="scientific">Paenibacillus jamilae</name>
    <dbReference type="NCBI Taxonomy" id="114136"/>
    <lineage>
        <taxon>Bacteria</taxon>
        <taxon>Bacillati</taxon>
        <taxon>Bacillota</taxon>
        <taxon>Bacilli</taxon>
        <taxon>Bacillales</taxon>
        <taxon>Paenibacillaceae</taxon>
        <taxon>Paenibacillus</taxon>
    </lineage>
</organism>